<organism evidence="2">
    <name type="scientific">Vitis vinifera</name>
    <name type="common">Grape</name>
    <dbReference type="NCBI Taxonomy" id="29760"/>
    <lineage>
        <taxon>Eukaryota</taxon>
        <taxon>Viridiplantae</taxon>
        <taxon>Streptophyta</taxon>
        <taxon>Embryophyta</taxon>
        <taxon>Tracheophyta</taxon>
        <taxon>Spermatophyta</taxon>
        <taxon>Magnoliopsida</taxon>
        <taxon>eudicotyledons</taxon>
        <taxon>Gunneridae</taxon>
        <taxon>Pentapetalae</taxon>
        <taxon>rosids</taxon>
        <taxon>Vitales</taxon>
        <taxon>Vitaceae</taxon>
        <taxon>Viteae</taxon>
        <taxon>Vitis</taxon>
    </lineage>
</organism>
<protein>
    <submittedName>
        <fullName evidence="2">Uncharacterized protein</fullName>
    </submittedName>
</protein>
<evidence type="ECO:0000256" key="1">
    <source>
        <dbReference type="SAM" id="MobiDB-lite"/>
    </source>
</evidence>
<dbReference type="EMBL" id="AM429939">
    <property type="protein sequence ID" value="CAN82334.1"/>
    <property type="molecule type" value="Genomic_DNA"/>
</dbReference>
<reference evidence="2" key="1">
    <citation type="journal article" date="2007" name="PLoS ONE">
        <title>The first genome sequence of an elite grapevine cultivar (Pinot noir Vitis vinifera L.): coping with a highly heterozygous genome.</title>
        <authorList>
            <person name="Velasco R."/>
            <person name="Zharkikh A."/>
            <person name="Troggio M."/>
            <person name="Cartwright D.A."/>
            <person name="Cestaro A."/>
            <person name="Pruss D."/>
            <person name="Pindo M."/>
            <person name="FitzGerald L.M."/>
            <person name="Vezzulli S."/>
            <person name="Reid J."/>
            <person name="Malacarne G."/>
            <person name="Iliev D."/>
            <person name="Coppola G."/>
            <person name="Wardell B."/>
            <person name="Micheletti D."/>
            <person name="Macalma T."/>
            <person name="Facci M."/>
            <person name="Mitchell J.T."/>
            <person name="Perazzolli M."/>
            <person name="Eldredge G."/>
            <person name="Gatto P."/>
            <person name="Oyzerski R."/>
            <person name="Moretto M."/>
            <person name="Gutin N."/>
            <person name="Stefanini M."/>
            <person name="Chen Y."/>
            <person name="Segala C."/>
            <person name="Davenport C."/>
            <person name="Dematte L."/>
            <person name="Mraz A."/>
            <person name="Battilana J."/>
            <person name="Stormo K."/>
            <person name="Costa F."/>
            <person name="Tao Q."/>
            <person name="Si-Ammour A."/>
            <person name="Harkins T."/>
            <person name="Lackey A."/>
            <person name="Perbost C."/>
            <person name="Taillon B."/>
            <person name="Stella A."/>
            <person name="Solovyev V."/>
            <person name="Fawcett J.A."/>
            <person name="Sterck L."/>
            <person name="Vandepoele K."/>
            <person name="Grando S.M."/>
            <person name="Toppo S."/>
            <person name="Moser C."/>
            <person name="Lanchbury J."/>
            <person name="Bogden R."/>
            <person name="Skolnick M."/>
            <person name="Sgaramella V."/>
            <person name="Bhatnagar S.K."/>
            <person name="Fontana P."/>
            <person name="Gutin A."/>
            <person name="Van de Peer Y."/>
            <person name="Salamini F."/>
            <person name="Viola R."/>
        </authorList>
    </citation>
    <scope>NUCLEOTIDE SEQUENCE</scope>
</reference>
<accession>A5AM61</accession>
<gene>
    <name evidence="2" type="ORF">VITISV_010518</name>
</gene>
<proteinExistence type="predicted"/>
<feature type="region of interest" description="Disordered" evidence="1">
    <location>
        <begin position="84"/>
        <end position="108"/>
    </location>
</feature>
<dbReference type="AlphaFoldDB" id="A5AM61"/>
<evidence type="ECO:0000313" key="2">
    <source>
        <dbReference type="EMBL" id="CAN82334.1"/>
    </source>
</evidence>
<sequence length="108" mass="12207">MRLRRVIWNPCKEYTRTVRLDTPSESIRTTYPGRNCTRLPPFTPGCAPPFAPGCVPPFAPGCRHLDPNVRRHCIRIPRTSTRMFTSGIQESDGRGGVSTSPDERIRIL</sequence>
<name>A5AM61_VITVI</name>